<evidence type="ECO:0000313" key="2">
    <source>
        <dbReference type="EMBL" id="KAH3754527.1"/>
    </source>
</evidence>
<sequence>MDGWMEGRKEGREGGREGGREKGRKGGRKGKEGRFDRSIDGWMEERTNELMNKRTNQ</sequence>
<keyword evidence="3" id="KW-1185">Reference proteome</keyword>
<reference evidence="2" key="2">
    <citation type="submission" date="2020-11" db="EMBL/GenBank/DDBJ databases">
        <authorList>
            <person name="McCartney M.A."/>
            <person name="Auch B."/>
            <person name="Kono T."/>
            <person name="Mallez S."/>
            <person name="Becker A."/>
            <person name="Gohl D.M."/>
            <person name="Silverstein K.A.T."/>
            <person name="Koren S."/>
            <person name="Bechman K.B."/>
            <person name="Herman A."/>
            <person name="Abrahante J.E."/>
            <person name="Garbe J."/>
        </authorList>
    </citation>
    <scope>NUCLEOTIDE SEQUENCE</scope>
    <source>
        <strain evidence="2">Duluth1</strain>
        <tissue evidence="2">Whole animal</tissue>
    </source>
</reference>
<evidence type="ECO:0000313" key="3">
    <source>
        <dbReference type="Proteomes" id="UP000828390"/>
    </source>
</evidence>
<name>A0A9D4IC07_DREPO</name>
<comment type="caution">
    <text evidence="2">The sequence shown here is derived from an EMBL/GenBank/DDBJ whole genome shotgun (WGS) entry which is preliminary data.</text>
</comment>
<feature type="region of interest" description="Disordered" evidence="1">
    <location>
        <begin position="1"/>
        <end position="57"/>
    </location>
</feature>
<dbReference type="AlphaFoldDB" id="A0A9D4IC07"/>
<proteinExistence type="predicted"/>
<accession>A0A9D4IC07</accession>
<organism evidence="2 3">
    <name type="scientific">Dreissena polymorpha</name>
    <name type="common">Zebra mussel</name>
    <name type="synonym">Mytilus polymorpha</name>
    <dbReference type="NCBI Taxonomy" id="45954"/>
    <lineage>
        <taxon>Eukaryota</taxon>
        <taxon>Metazoa</taxon>
        <taxon>Spiralia</taxon>
        <taxon>Lophotrochozoa</taxon>
        <taxon>Mollusca</taxon>
        <taxon>Bivalvia</taxon>
        <taxon>Autobranchia</taxon>
        <taxon>Heteroconchia</taxon>
        <taxon>Euheterodonta</taxon>
        <taxon>Imparidentia</taxon>
        <taxon>Neoheterodontei</taxon>
        <taxon>Myida</taxon>
        <taxon>Dreissenoidea</taxon>
        <taxon>Dreissenidae</taxon>
        <taxon>Dreissena</taxon>
    </lineage>
</organism>
<feature type="compositionally biased region" description="Basic and acidic residues" evidence="1">
    <location>
        <begin position="29"/>
        <end position="57"/>
    </location>
</feature>
<feature type="compositionally biased region" description="Basic and acidic residues" evidence="1">
    <location>
        <begin position="1"/>
        <end position="21"/>
    </location>
</feature>
<gene>
    <name evidence="2" type="ORF">DPMN_189202</name>
</gene>
<dbReference type="EMBL" id="JAIWYP010000010">
    <property type="protein sequence ID" value="KAH3754527.1"/>
    <property type="molecule type" value="Genomic_DNA"/>
</dbReference>
<protein>
    <submittedName>
        <fullName evidence="2">Uncharacterized protein</fullName>
    </submittedName>
</protein>
<dbReference type="Proteomes" id="UP000828390">
    <property type="component" value="Unassembled WGS sequence"/>
</dbReference>
<reference evidence="2" key="1">
    <citation type="journal article" date="2019" name="bioRxiv">
        <title>The Genome of the Zebra Mussel, Dreissena polymorpha: A Resource for Invasive Species Research.</title>
        <authorList>
            <person name="McCartney M.A."/>
            <person name="Auch B."/>
            <person name="Kono T."/>
            <person name="Mallez S."/>
            <person name="Zhang Y."/>
            <person name="Obille A."/>
            <person name="Becker A."/>
            <person name="Abrahante J.E."/>
            <person name="Garbe J."/>
            <person name="Badalamenti J.P."/>
            <person name="Herman A."/>
            <person name="Mangelson H."/>
            <person name="Liachko I."/>
            <person name="Sullivan S."/>
            <person name="Sone E.D."/>
            <person name="Koren S."/>
            <person name="Silverstein K.A.T."/>
            <person name="Beckman K.B."/>
            <person name="Gohl D.M."/>
        </authorList>
    </citation>
    <scope>NUCLEOTIDE SEQUENCE</scope>
    <source>
        <strain evidence="2">Duluth1</strain>
        <tissue evidence="2">Whole animal</tissue>
    </source>
</reference>
<evidence type="ECO:0000256" key="1">
    <source>
        <dbReference type="SAM" id="MobiDB-lite"/>
    </source>
</evidence>